<feature type="domain" description="GST N-terminal" evidence="6">
    <location>
        <begin position="2"/>
        <end position="88"/>
    </location>
</feature>
<dbReference type="FunCoup" id="G0MQ52">
    <property type="interactions" value="72"/>
</dbReference>
<dbReference type="InterPro" id="IPR010987">
    <property type="entry name" value="Glutathione-S-Trfase_C-like"/>
</dbReference>
<evidence type="ECO:0000259" key="7">
    <source>
        <dbReference type="PROSITE" id="PS50405"/>
    </source>
</evidence>
<dbReference type="Pfam" id="PF02798">
    <property type="entry name" value="GST_N"/>
    <property type="match status" value="1"/>
</dbReference>
<dbReference type="GO" id="GO:0004364">
    <property type="term" value="F:glutathione transferase activity"/>
    <property type="evidence" value="ECO:0007669"/>
    <property type="project" value="UniProtKB-EC"/>
</dbReference>
<dbReference type="InterPro" id="IPR004045">
    <property type="entry name" value="Glutathione_S-Trfase_N"/>
</dbReference>
<proteinExistence type="inferred from homology"/>
<dbReference type="PANTHER" id="PTHR11571">
    <property type="entry name" value="GLUTATHIONE S-TRANSFERASE"/>
    <property type="match status" value="1"/>
</dbReference>
<keyword evidence="9" id="KW-1185">Reference proteome</keyword>
<evidence type="ECO:0000259" key="6">
    <source>
        <dbReference type="PROSITE" id="PS50404"/>
    </source>
</evidence>
<dbReference type="SFLD" id="SFLDG00363">
    <property type="entry name" value="AMPS_(cytGST):_Alpha-__Mu-__Pi"/>
    <property type="match status" value="1"/>
</dbReference>
<dbReference type="PANTHER" id="PTHR11571:SF45">
    <property type="entry name" value="GLUTATHIONE S-TRANSFERASE-RELATED"/>
    <property type="match status" value="1"/>
</dbReference>
<dbReference type="InParanoid" id="G0MQ52"/>
<dbReference type="Gene3D" id="3.40.30.10">
    <property type="entry name" value="Glutaredoxin"/>
    <property type="match status" value="1"/>
</dbReference>
<sequence>MPSYKLIYFDGRGFAEPARMLFHLAEVPFEDVRIPFEELMPGKQSEGFLEMKDKTPFGKFPVLSIDGFDIPQSSAIIRYLAKKFGYAGKTPEEQAWADAIVDQFKDYMESFRQFIYAQRGGKPEEEVKKIHNEVFGPVKETFLRELERILKKNRSGYLVGAGLTWADLVIADHLHTLENLKELEVKSLEEYKERIYSLPELRDYIQGRPQREM</sequence>
<dbReference type="eggNOG" id="KOG1695">
    <property type="taxonomic scope" value="Eukaryota"/>
</dbReference>
<keyword evidence="2" id="KW-0808">Transferase</keyword>
<dbReference type="AlphaFoldDB" id="G0MQ52"/>
<comment type="catalytic activity">
    <reaction evidence="4">
        <text>RX + glutathione = an S-substituted glutathione + a halide anion + H(+)</text>
        <dbReference type="Rhea" id="RHEA:16437"/>
        <dbReference type="ChEBI" id="CHEBI:15378"/>
        <dbReference type="ChEBI" id="CHEBI:16042"/>
        <dbReference type="ChEBI" id="CHEBI:17792"/>
        <dbReference type="ChEBI" id="CHEBI:57925"/>
        <dbReference type="ChEBI" id="CHEBI:90779"/>
        <dbReference type="EC" id="2.5.1.18"/>
    </reaction>
</comment>
<dbReference type="GO" id="GO:0006749">
    <property type="term" value="P:glutathione metabolic process"/>
    <property type="evidence" value="ECO:0007669"/>
    <property type="project" value="TreeGrafter"/>
</dbReference>
<dbReference type="InterPro" id="IPR036249">
    <property type="entry name" value="Thioredoxin-like_sf"/>
</dbReference>
<dbReference type="Pfam" id="PF14497">
    <property type="entry name" value="GST_C_3"/>
    <property type="match status" value="1"/>
</dbReference>
<dbReference type="CDD" id="cd03192">
    <property type="entry name" value="GST_C_Sigma_like"/>
    <property type="match status" value="1"/>
</dbReference>
<dbReference type="InterPro" id="IPR040079">
    <property type="entry name" value="Glutathione_S-Trfase"/>
</dbReference>
<evidence type="ECO:0000256" key="2">
    <source>
        <dbReference type="ARBA" id="ARBA00022679"/>
    </source>
</evidence>
<gene>
    <name evidence="8" type="ORF">CAEBREN_18023</name>
</gene>
<evidence type="ECO:0000256" key="3">
    <source>
        <dbReference type="ARBA" id="ARBA00038317"/>
    </source>
</evidence>
<dbReference type="HOGENOM" id="CLU_039475_1_1_1"/>
<evidence type="ECO:0000313" key="8">
    <source>
        <dbReference type="EMBL" id="EGT40885.1"/>
    </source>
</evidence>
<reference evidence="9" key="1">
    <citation type="submission" date="2011-07" db="EMBL/GenBank/DDBJ databases">
        <authorList>
            <consortium name="Caenorhabditis brenneri Sequencing and Analysis Consortium"/>
            <person name="Wilson R.K."/>
        </authorList>
    </citation>
    <scope>NUCLEOTIDE SEQUENCE [LARGE SCALE GENOMIC DNA]</scope>
    <source>
        <strain evidence="9">PB2801</strain>
    </source>
</reference>
<accession>G0MQ52</accession>
<dbReference type="InterPro" id="IPR050213">
    <property type="entry name" value="GST_superfamily"/>
</dbReference>
<organism evidence="9">
    <name type="scientific">Caenorhabditis brenneri</name>
    <name type="common">Nematode worm</name>
    <dbReference type="NCBI Taxonomy" id="135651"/>
    <lineage>
        <taxon>Eukaryota</taxon>
        <taxon>Metazoa</taxon>
        <taxon>Ecdysozoa</taxon>
        <taxon>Nematoda</taxon>
        <taxon>Chromadorea</taxon>
        <taxon>Rhabditida</taxon>
        <taxon>Rhabditina</taxon>
        <taxon>Rhabditomorpha</taxon>
        <taxon>Rhabditoidea</taxon>
        <taxon>Rhabditidae</taxon>
        <taxon>Peloderinae</taxon>
        <taxon>Caenorhabditis</taxon>
    </lineage>
</organism>
<dbReference type="Proteomes" id="UP000008068">
    <property type="component" value="Unassembled WGS sequence"/>
</dbReference>
<dbReference type="EC" id="2.5.1.18" evidence="1"/>
<dbReference type="STRING" id="135651.G0MQ52"/>
<evidence type="ECO:0000256" key="5">
    <source>
        <dbReference type="ARBA" id="ARBA00078118"/>
    </source>
</evidence>
<evidence type="ECO:0000256" key="4">
    <source>
        <dbReference type="ARBA" id="ARBA00047960"/>
    </source>
</evidence>
<dbReference type="OMA" id="GIVEIMS"/>
<dbReference type="PROSITE" id="PS50405">
    <property type="entry name" value="GST_CTER"/>
    <property type="match status" value="1"/>
</dbReference>
<dbReference type="OrthoDB" id="414243at2759"/>
<evidence type="ECO:0000313" key="9">
    <source>
        <dbReference type="Proteomes" id="UP000008068"/>
    </source>
</evidence>
<dbReference type="SUPFAM" id="SSF47616">
    <property type="entry name" value="GST C-terminal domain-like"/>
    <property type="match status" value="1"/>
</dbReference>
<dbReference type="FunFam" id="1.20.1050.10:FF:000031">
    <property type="entry name" value="Glutathione S-Transferase"/>
    <property type="match status" value="1"/>
</dbReference>
<dbReference type="SFLD" id="SFLDG01205">
    <property type="entry name" value="AMPS.1"/>
    <property type="match status" value="1"/>
</dbReference>
<name>G0MQ52_CAEBE</name>
<protein>
    <recommendedName>
        <fullName evidence="1">glutathione transferase</fullName>
        <ecNumber evidence="1">2.5.1.18</ecNumber>
    </recommendedName>
    <alternativeName>
        <fullName evidence="5">GST class-sigma</fullName>
    </alternativeName>
</protein>
<feature type="domain" description="GST C-terminal" evidence="7">
    <location>
        <begin position="90"/>
        <end position="213"/>
    </location>
</feature>
<dbReference type="Gene3D" id="1.20.1050.10">
    <property type="match status" value="1"/>
</dbReference>
<dbReference type="GO" id="GO:0005737">
    <property type="term" value="C:cytoplasm"/>
    <property type="evidence" value="ECO:0007669"/>
    <property type="project" value="UniProtKB-ARBA"/>
</dbReference>
<comment type="similarity">
    <text evidence="3">Belongs to the GST superfamily. Sigma family.</text>
</comment>
<dbReference type="InterPro" id="IPR004046">
    <property type="entry name" value="GST_C"/>
</dbReference>
<dbReference type="SUPFAM" id="SSF52833">
    <property type="entry name" value="Thioredoxin-like"/>
    <property type="match status" value="1"/>
</dbReference>
<dbReference type="EMBL" id="GL379806">
    <property type="protein sequence ID" value="EGT40885.1"/>
    <property type="molecule type" value="Genomic_DNA"/>
</dbReference>
<dbReference type="InterPro" id="IPR036282">
    <property type="entry name" value="Glutathione-S-Trfase_C_sf"/>
</dbReference>
<dbReference type="FunFam" id="3.40.30.10:FF:000189">
    <property type="entry name" value="Glutathione S-Transferase"/>
    <property type="match status" value="1"/>
</dbReference>
<evidence type="ECO:0000256" key="1">
    <source>
        <dbReference type="ARBA" id="ARBA00012452"/>
    </source>
</evidence>
<dbReference type="PROSITE" id="PS50404">
    <property type="entry name" value="GST_NTER"/>
    <property type="match status" value="1"/>
</dbReference>
<dbReference type="SFLD" id="SFLDS00019">
    <property type="entry name" value="Glutathione_Transferase_(cytos"/>
    <property type="match status" value="1"/>
</dbReference>
<dbReference type="CDD" id="cd03039">
    <property type="entry name" value="GST_N_Sigma_like"/>
    <property type="match status" value="1"/>
</dbReference>